<dbReference type="AlphaFoldDB" id="A0A6G1JGP4"/>
<evidence type="ECO:0000313" key="3">
    <source>
        <dbReference type="Proteomes" id="UP000799291"/>
    </source>
</evidence>
<evidence type="ECO:0000313" key="2">
    <source>
        <dbReference type="EMBL" id="KAF2689313.1"/>
    </source>
</evidence>
<protein>
    <submittedName>
        <fullName evidence="2">Uncharacterized protein</fullName>
    </submittedName>
</protein>
<gene>
    <name evidence="2" type="ORF">K458DRAFT_383969</name>
</gene>
<dbReference type="EMBL" id="MU005572">
    <property type="protein sequence ID" value="KAF2689313.1"/>
    <property type="molecule type" value="Genomic_DNA"/>
</dbReference>
<feature type="region of interest" description="Disordered" evidence="1">
    <location>
        <begin position="110"/>
        <end position="131"/>
    </location>
</feature>
<sequence length="195" mass="21030">MISGVDPSGYAVWQSINTRAAYHVRLAERPPAQYNSGNFSFVLERRQDDDLPVVATLMQGTHTDSHYHDTYPRVHRHGVAAEMYPFCHQVGESVNQRAVSVHLPQRWSGRLTTDGMSQAGAGTGTSSGEMEQTADGRFRRVILEESQLVTGHAPQHGAIAAQGARGAQFLQTRAGQGGAAAETGRGVVYKGTLDG</sequence>
<proteinExistence type="predicted"/>
<organism evidence="2 3">
    <name type="scientific">Lentithecium fluviatile CBS 122367</name>
    <dbReference type="NCBI Taxonomy" id="1168545"/>
    <lineage>
        <taxon>Eukaryota</taxon>
        <taxon>Fungi</taxon>
        <taxon>Dikarya</taxon>
        <taxon>Ascomycota</taxon>
        <taxon>Pezizomycotina</taxon>
        <taxon>Dothideomycetes</taxon>
        <taxon>Pleosporomycetidae</taxon>
        <taxon>Pleosporales</taxon>
        <taxon>Massarineae</taxon>
        <taxon>Lentitheciaceae</taxon>
        <taxon>Lentithecium</taxon>
    </lineage>
</organism>
<reference evidence="2" key="1">
    <citation type="journal article" date="2020" name="Stud. Mycol.">
        <title>101 Dothideomycetes genomes: a test case for predicting lifestyles and emergence of pathogens.</title>
        <authorList>
            <person name="Haridas S."/>
            <person name="Albert R."/>
            <person name="Binder M."/>
            <person name="Bloem J."/>
            <person name="Labutti K."/>
            <person name="Salamov A."/>
            <person name="Andreopoulos B."/>
            <person name="Baker S."/>
            <person name="Barry K."/>
            <person name="Bills G."/>
            <person name="Bluhm B."/>
            <person name="Cannon C."/>
            <person name="Castanera R."/>
            <person name="Culley D."/>
            <person name="Daum C."/>
            <person name="Ezra D."/>
            <person name="Gonzalez J."/>
            <person name="Henrissat B."/>
            <person name="Kuo A."/>
            <person name="Liang C."/>
            <person name="Lipzen A."/>
            <person name="Lutzoni F."/>
            <person name="Magnuson J."/>
            <person name="Mondo S."/>
            <person name="Nolan M."/>
            <person name="Ohm R."/>
            <person name="Pangilinan J."/>
            <person name="Park H.-J."/>
            <person name="Ramirez L."/>
            <person name="Alfaro M."/>
            <person name="Sun H."/>
            <person name="Tritt A."/>
            <person name="Yoshinaga Y."/>
            <person name="Zwiers L.-H."/>
            <person name="Turgeon B."/>
            <person name="Goodwin S."/>
            <person name="Spatafora J."/>
            <person name="Crous P."/>
            <person name="Grigoriev I."/>
        </authorList>
    </citation>
    <scope>NUCLEOTIDE SEQUENCE</scope>
    <source>
        <strain evidence="2">CBS 122367</strain>
    </source>
</reference>
<dbReference type="Proteomes" id="UP000799291">
    <property type="component" value="Unassembled WGS sequence"/>
</dbReference>
<keyword evidence="3" id="KW-1185">Reference proteome</keyword>
<name>A0A6G1JGP4_9PLEO</name>
<accession>A0A6G1JGP4</accession>
<evidence type="ECO:0000256" key="1">
    <source>
        <dbReference type="SAM" id="MobiDB-lite"/>
    </source>
</evidence>